<name>A0ABV7XHK5_9SPHN</name>
<evidence type="ECO:0000313" key="2">
    <source>
        <dbReference type="EMBL" id="MFC3714194.1"/>
    </source>
</evidence>
<dbReference type="RefSeq" id="WP_380863393.1">
    <property type="nucleotide sequence ID" value="NZ_JBHRXV010000011.1"/>
</dbReference>
<protein>
    <submittedName>
        <fullName evidence="2">SDR family oxidoreductase</fullName>
    </submittedName>
</protein>
<dbReference type="CDD" id="cd05325">
    <property type="entry name" value="carb_red_sniffer_like_SDR_c"/>
    <property type="match status" value="1"/>
</dbReference>
<reference evidence="3" key="1">
    <citation type="journal article" date="2019" name="Int. J. Syst. Evol. Microbiol.">
        <title>The Global Catalogue of Microorganisms (GCM) 10K type strain sequencing project: providing services to taxonomists for standard genome sequencing and annotation.</title>
        <authorList>
            <consortium name="The Broad Institute Genomics Platform"/>
            <consortium name="The Broad Institute Genome Sequencing Center for Infectious Disease"/>
            <person name="Wu L."/>
            <person name="Ma J."/>
        </authorList>
    </citation>
    <scope>NUCLEOTIDE SEQUENCE [LARGE SCALE GENOMIC DNA]</scope>
    <source>
        <strain evidence="3">KCTC 42644</strain>
    </source>
</reference>
<proteinExistence type="inferred from homology"/>
<dbReference type="InterPro" id="IPR002347">
    <property type="entry name" value="SDR_fam"/>
</dbReference>
<dbReference type="PRINTS" id="PR00081">
    <property type="entry name" value="GDHRDH"/>
</dbReference>
<keyword evidence="3" id="KW-1185">Reference proteome</keyword>
<accession>A0ABV7XHK5</accession>
<organism evidence="2 3">
    <name type="scientific">Sphingoaurantiacus capsulatus</name>
    <dbReference type="NCBI Taxonomy" id="1771310"/>
    <lineage>
        <taxon>Bacteria</taxon>
        <taxon>Pseudomonadati</taxon>
        <taxon>Pseudomonadota</taxon>
        <taxon>Alphaproteobacteria</taxon>
        <taxon>Sphingomonadales</taxon>
        <taxon>Sphingosinicellaceae</taxon>
        <taxon>Sphingoaurantiacus</taxon>
    </lineage>
</organism>
<gene>
    <name evidence="2" type="ORF">ACFOMD_16615</name>
</gene>
<dbReference type="InterPro" id="IPR052184">
    <property type="entry name" value="SDR_enzymes"/>
</dbReference>
<evidence type="ECO:0000313" key="3">
    <source>
        <dbReference type="Proteomes" id="UP001595615"/>
    </source>
</evidence>
<dbReference type="EMBL" id="JBHRXV010000011">
    <property type="protein sequence ID" value="MFC3714194.1"/>
    <property type="molecule type" value="Genomic_DNA"/>
</dbReference>
<dbReference type="SUPFAM" id="SSF51735">
    <property type="entry name" value="NAD(P)-binding Rossmann-fold domains"/>
    <property type="match status" value="1"/>
</dbReference>
<sequence length="217" mass="22512">MPSVIIVGASRGLGLEFVRQYRADGWDVHASVRSEEDAAAPRELGATTHIADITDEASLKAMAGAIGGPVDVMVINAGVGSREVKLDEVDAAEWTRVMTVNALGPLLVARAIGPKVKDGGTIAALSSIMGSIAESGGGAWSYRMSKAALNMGLSNLALELKGRGIKVVTLHPGWVKTDMGGEQAPLEAPESIEGMRKVIASGSGGAMRDYSGKEIAW</sequence>
<dbReference type="PANTHER" id="PTHR45458:SF1">
    <property type="entry name" value="SHORT CHAIN DEHYDROGENASE"/>
    <property type="match status" value="1"/>
</dbReference>
<evidence type="ECO:0000256" key="1">
    <source>
        <dbReference type="RuleBase" id="RU000363"/>
    </source>
</evidence>
<dbReference type="Pfam" id="PF00106">
    <property type="entry name" value="adh_short"/>
    <property type="match status" value="1"/>
</dbReference>
<dbReference type="Proteomes" id="UP001595615">
    <property type="component" value="Unassembled WGS sequence"/>
</dbReference>
<dbReference type="PRINTS" id="PR00080">
    <property type="entry name" value="SDRFAMILY"/>
</dbReference>
<dbReference type="Gene3D" id="3.40.50.720">
    <property type="entry name" value="NAD(P)-binding Rossmann-like Domain"/>
    <property type="match status" value="1"/>
</dbReference>
<comment type="caution">
    <text evidence="2">The sequence shown here is derived from an EMBL/GenBank/DDBJ whole genome shotgun (WGS) entry which is preliminary data.</text>
</comment>
<comment type="similarity">
    <text evidence="1">Belongs to the short-chain dehydrogenases/reductases (SDR) family.</text>
</comment>
<dbReference type="InterPro" id="IPR036291">
    <property type="entry name" value="NAD(P)-bd_dom_sf"/>
</dbReference>
<dbReference type="PANTHER" id="PTHR45458">
    <property type="entry name" value="SHORT-CHAIN DEHYDROGENASE/REDUCTASE SDR"/>
    <property type="match status" value="1"/>
</dbReference>